<evidence type="ECO:0000313" key="6">
    <source>
        <dbReference type="Proteomes" id="UP000726737"/>
    </source>
</evidence>
<proteinExistence type="predicted"/>
<dbReference type="PANTHER" id="PTHR32004">
    <property type="entry name" value="TRNA LIGASE"/>
    <property type="match status" value="1"/>
</dbReference>
<dbReference type="Pfam" id="PF08303">
    <property type="entry name" value="tRNA_lig_kinase"/>
    <property type="match status" value="1"/>
</dbReference>
<dbReference type="Proteomes" id="UP000726737">
    <property type="component" value="Unassembled WGS sequence"/>
</dbReference>
<dbReference type="InterPro" id="IPR015965">
    <property type="entry name" value="tRNA_lig_PDEase"/>
</dbReference>
<feature type="compositionally biased region" description="Low complexity" evidence="1">
    <location>
        <begin position="909"/>
        <end position="921"/>
    </location>
</feature>
<reference evidence="5" key="1">
    <citation type="journal article" date="2020" name="Fungal Divers.">
        <title>Resolving the Mortierellaceae phylogeny through synthesis of multi-gene phylogenetics and phylogenomics.</title>
        <authorList>
            <person name="Vandepol N."/>
            <person name="Liber J."/>
            <person name="Desiro A."/>
            <person name="Na H."/>
            <person name="Kennedy M."/>
            <person name="Barry K."/>
            <person name="Grigoriev I.V."/>
            <person name="Miller A.N."/>
            <person name="O'Donnell K."/>
            <person name="Stajich J.E."/>
            <person name="Bonito G."/>
        </authorList>
    </citation>
    <scope>NUCLEOTIDE SEQUENCE</scope>
    <source>
        <strain evidence="5">KOD948</strain>
    </source>
</reference>
<feature type="domain" description="T4 RNA ligase 1-like N-terminal" evidence="4">
    <location>
        <begin position="172"/>
        <end position="402"/>
    </location>
</feature>
<feature type="compositionally biased region" description="Basic and acidic residues" evidence="1">
    <location>
        <begin position="927"/>
        <end position="938"/>
    </location>
</feature>
<feature type="compositionally biased region" description="Polar residues" evidence="1">
    <location>
        <begin position="149"/>
        <end position="158"/>
    </location>
</feature>
<accession>A0A9P6TZI2</accession>
<dbReference type="GO" id="GO:0003972">
    <property type="term" value="F:RNA ligase (ATP) activity"/>
    <property type="evidence" value="ECO:0007669"/>
    <property type="project" value="InterPro"/>
</dbReference>
<dbReference type="GO" id="GO:0005634">
    <property type="term" value="C:nucleus"/>
    <property type="evidence" value="ECO:0007669"/>
    <property type="project" value="TreeGrafter"/>
</dbReference>
<dbReference type="PANTHER" id="PTHR32004:SF1">
    <property type="entry name" value="TRNA LIGASE"/>
    <property type="match status" value="1"/>
</dbReference>
<dbReference type="EMBL" id="JAAAJA010000499">
    <property type="protein sequence ID" value="KAG0252772.1"/>
    <property type="molecule type" value="Genomic_DNA"/>
</dbReference>
<dbReference type="AlphaFoldDB" id="A0A9P6TZI2"/>
<feature type="domain" description="tRNA ligase kinase" evidence="3">
    <location>
        <begin position="537"/>
        <end position="695"/>
    </location>
</feature>
<dbReference type="SUPFAM" id="SSF52540">
    <property type="entry name" value="P-loop containing nucleoside triphosphate hydrolases"/>
    <property type="match status" value="1"/>
</dbReference>
<protein>
    <recommendedName>
        <fullName evidence="7">tRNA ligase</fullName>
    </recommendedName>
</protein>
<feature type="region of interest" description="Disordered" evidence="1">
    <location>
        <begin position="138"/>
        <end position="161"/>
    </location>
</feature>
<dbReference type="GO" id="GO:0006388">
    <property type="term" value="P:tRNA splicing, via endonucleolytic cleavage and ligation"/>
    <property type="evidence" value="ECO:0007669"/>
    <property type="project" value="InterPro"/>
</dbReference>
<evidence type="ECO:0000259" key="2">
    <source>
        <dbReference type="Pfam" id="PF08302"/>
    </source>
</evidence>
<dbReference type="Pfam" id="PF08302">
    <property type="entry name" value="tRNA_lig_CPD"/>
    <property type="match status" value="1"/>
</dbReference>
<evidence type="ECO:0008006" key="7">
    <source>
        <dbReference type="Google" id="ProtNLM"/>
    </source>
</evidence>
<dbReference type="InterPro" id="IPR015966">
    <property type="entry name" value="tRNA_lig_kin_fungi"/>
</dbReference>
<evidence type="ECO:0000259" key="3">
    <source>
        <dbReference type="Pfam" id="PF08303"/>
    </source>
</evidence>
<feature type="domain" description="tRNA ligase phosphodiesterase" evidence="2">
    <location>
        <begin position="724"/>
        <end position="1052"/>
    </location>
</feature>
<dbReference type="Pfam" id="PF09511">
    <property type="entry name" value="RNA_lig_T4_1"/>
    <property type="match status" value="1"/>
</dbReference>
<evidence type="ECO:0000259" key="4">
    <source>
        <dbReference type="Pfam" id="PF09511"/>
    </source>
</evidence>
<comment type="caution">
    <text evidence="5">The sequence shown here is derived from an EMBL/GenBank/DDBJ whole genome shotgun (WGS) entry which is preliminary data.</text>
</comment>
<dbReference type="InterPro" id="IPR027417">
    <property type="entry name" value="P-loop_NTPase"/>
</dbReference>
<dbReference type="Gene3D" id="3.40.50.300">
    <property type="entry name" value="P-loop containing nucleotide triphosphate hydrolases"/>
    <property type="match status" value="1"/>
</dbReference>
<evidence type="ECO:0000313" key="5">
    <source>
        <dbReference type="EMBL" id="KAG0252772.1"/>
    </source>
</evidence>
<sequence>MNQLTNQLVELRLEDATITKAGDKRIKDDIISADKLIRRLCTLAENKTKGASSRGRSLVYGNKFDLDLRKVARAPLSSVASTSRDTQGFCEHSNSNNNSNKDWKLEVTSWNMNEFEYANGSLPTMARGLFTYQNPTYPLKDRDEDDTRMQTPPGSAQTAKEDIEASEIPHDNKGTYRILIRGYDKFFNVGEVKTTRPEWIASETEGPYEVTLKENGCIIFMAGLPPHLVGPEGGCVVSSKHFLGDSEHKGGAGDAGIHAIKGREWLEKSLASKGKTLQEFGLWLWNENVTAVAELCDDSFEEHVLEYPLEKSGLYLHGLNRNTAEFETLPSVKVQETAATWGFQRTDFVTFKTHQEVMDFADKVKNAGEYDNRAVEGFVVRCKSKKQGATHFFKIKYDEPYLMYREWREITKHLLSVAAKKAAAEAKKAAAQVEEGKKQSKSTAKAVEMAPDVKGTVALRMRYPLTRPYVEFVKDLMTKQPELFTGYNKNQGIIAIRDMFLKEWESRSSQEQGSSLAISPTTSKLNAGTVEDFQRTVLIPIATIACGKTTVSVALSQLFGWAHVSSDDFFHTRKNAGQKFIKEVINQLWTNAVVIADRNNFEYMHRERIMESVLAEFPRTRFVALYWSHDNLPDSRILELEIERVKDRGSNHQSLTPEYCPEFESVIQRFLRCFEPLNPMVKPDSGFNHVVESKIGEESLVFVQRIVKEFVIPTFGAGGIGNRSIPKLEEIKEAVRYALNDWKPKRVMSGEVEKFYKDKLVAQAKQQQPTEVAGAAGAPGEVGGTTSTTSRKKEKEPKFFAIALERGSVLQFLEDIFGEGDVPAEHTVENITRSKVHEDWTRFRDQFTAWKAENRVSLAQHVTLIHVRAREDPSPTKAQRAEGLWKQYTEEIGALMVAPSTSTTSTIWASLPASPSSSPSPDGFSKVTKESGGRDKDPTAVVTSVDSLSDIPDLRAAVAVDYIIWTERIITLRVSSAIRTCNKIPYGTTQPILHVTVGTAGGHVKPYESNEVLQQWSSRTKHSTTEVKENASPEIFSIKLDKAKIFTGNLKAMLY</sequence>
<feature type="compositionally biased region" description="Low complexity" evidence="1">
    <location>
        <begin position="769"/>
        <end position="789"/>
    </location>
</feature>
<dbReference type="GO" id="GO:0005524">
    <property type="term" value="F:ATP binding"/>
    <property type="evidence" value="ECO:0007669"/>
    <property type="project" value="InterPro"/>
</dbReference>
<feature type="region of interest" description="Disordered" evidence="1">
    <location>
        <begin position="767"/>
        <end position="793"/>
    </location>
</feature>
<name>A0A9P6TZI2_9FUNG</name>
<feature type="compositionally biased region" description="Basic and acidic residues" evidence="1">
    <location>
        <begin position="139"/>
        <end position="148"/>
    </location>
</feature>
<feature type="region of interest" description="Disordered" evidence="1">
    <location>
        <begin position="908"/>
        <end position="940"/>
    </location>
</feature>
<gene>
    <name evidence="5" type="ORF">BG011_006746</name>
</gene>
<keyword evidence="6" id="KW-1185">Reference proteome</keyword>
<dbReference type="OrthoDB" id="276239at2759"/>
<dbReference type="InterPro" id="IPR019039">
    <property type="entry name" value="T4-Rnl1-like_N"/>
</dbReference>
<evidence type="ECO:0000256" key="1">
    <source>
        <dbReference type="SAM" id="MobiDB-lite"/>
    </source>
</evidence>
<organism evidence="5 6">
    <name type="scientific">Mortierella polycephala</name>
    <dbReference type="NCBI Taxonomy" id="41804"/>
    <lineage>
        <taxon>Eukaryota</taxon>
        <taxon>Fungi</taxon>
        <taxon>Fungi incertae sedis</taxon>
        <taxon>Mucoromycota</taxon>
        <taxon>Mortierellomycotina</taxon>
        <taxon>Mortierellomycetes</taxon>
        <taxon>Mortierellales</taxon>
        <taxon>Mortierellaceae</taxon>
        <taxon>Mortierella</taxon>
    </lineage>
</organism>